<dbReference type="PROSITE" id="PS50109">
    <property type="entry name" value="HIS_KIN"/>
    <property type="match status" value="1"/>
</dbReference>
<dbReference type="InterPro" id="IPR005467">
    <property type="entry name" value="His_kinase_dom"/>
</dbReference>
<reference evidence="11 12" key="1">
    <citation type="submission" date="2015-10" db="EMBL/GenBank/DDBJ databases">
        <title>Erysipelothrix larvae sp. LV19 isolated from the larval gut of the rhinoceros beetle, Trypoxylus dichotomus.</title>
        <authorList>
            <person name="Lim S."/>
            <person name="Kim B.-C."/>
        </authorList>
    </citation>
    <scope>NUCLEOTIDE SEQUENCE [LARGE SCALE GENOMIC DNA]</scope>
    <source>
        <strain evidence="11 12">LV19</strain>
    </source>
</reference>
<keyword evidence="5" id="KW-0808">Transferase</keyword>
<evidence type="ECO:0000256" key="7">
    <source>
        <dbReference type="ARBA" id="ARBA00023012"/>
    </source>
</evidence>
<comment type="catalytic activity">
    <reaction evidence="1">
        <text>ATP + protein L-histidine = ADP + protein N-phospho-L-histidine.</text>
        <dbReference type="EC" id="2.7.13.3"/>
    </reaction>
</comment>
<dbReference type="Proteomes" id="UP000063781">
    <property type="component" value="Chromosome"/>
</dbReference>
<dbReference type="Gene3D" id="1.10.287.130">
    <property type="match status" value="1"/>
</dbReference>
<proteinExistence type="predicted"/>
<dbReference type="SUPFAM" id="SSF55785">
    <property type="entry name" value="PYP-like sensor domain (PAS domain)"/>
    <property type="match status" value="1"/>
</dbReference>
<feature type="domain" description="Histidine kinase" evidence="10">
    <location>
        <begin position="189"/>
        <end position="404"/>
    </location>
</feature>
<dbReference type="SMART" id="SM00387">
    <property type="entry name" value="HATPase_c"/>
    <property type="match status" value="1"/>
</dbReference>
<dbReference type="InterPro" id="IPR050351">
    <property type="entry name" value="BphY/WalK/GraS-like"/>
</dbReference>
<dbReference type="PRINTS" id="PR00344">
    <property type="entry name" value="BCTRLSENSOR"/>
</dbReference>
<dbReference type="InterPro" id="IPR004358">
    <property type="entry name" value="Sig_transdc_His_kin-like_C"/>
</dbReference>
<evidence type="ECO:0000256" key="8">
    <source>
        <dbReference type="ARBA" id="ARBA00023136"/>
    </source>
</evidence>
<dbReference type="FunFam" id="3.30.565.10:FF:000006">
    <property type="entry name" value="Sensor histidine kinase WalK"/>
    <property type="match status" value="1"/>
</dbReference>
<dbReference type="STRING" id="1514105.AOC36_05075"/>
<dbReference type="InterPro" id="IPR035965">
    <property type="entry name" value="PAS-like_dom_sf"/>
</dbReference>
<dbReference type="GO" id="GO:0004721">
    <property type="term" value="F:phosphoprotein phosphatase activity"/>
    <property type="evidence" value="ECO:0007669"/>
    <property type="project" value="TreeGrafter"/>
</dbReference>
<dbReference type="AlphaFoldDB" id="A0A0X8GZL6"/>
<evidence type="ECO:0000256" key="4">
    <source>
        <dbReference type="ARBA" id="ARBA00022553"/>
    </source>
</evidence>
<dbReference type="FunFam" id="1.10.287.130:FF:000001">
    <property type="entry name" value="Two-component sensor histidine kinase"/>
    <property type="match status" value="1"/>
</dbReference>
<dbReference type="Gene3D" id="3.30.565.10">
    <property type="entry name" value="Histidine kinase-like ATPase, C-terminal domain"/>
    <property type="match status" value="1"/>
</dbReference>
<keyword evidence="4" id="KW-0597">Phosphoprotein</keyword>
<evidence type="ECO:0000256" key="2">
    <source>
        <dbReference type="ARBA" id="ARBA00004370"/>
    </source>
</evidence>
<evidence type="ECO:0000256" key="5">
    <source>
        <dbReference type="ARBA" id="ARBA00022679"/>
    </source>
</evidence>
<evidence type="ECO:0000259" key="10">
    <source>
        <dbReference type="PROSITE" id="PS50109"/>
    </source>
</evidence>
<dbReference type="GO" id="GO:0016036">
    <property type="term" value="P:cellular response to phosphate starvation"/>
    <property type="evidence" value="ECO:0007669"/>
    <property type="project" value="TreeGrafter"/>
</dbReference>
<evidence type="ECO:0000313" key="11">
    <source>
        <dbReference type="EMBL" id="AMC93370.1"/>
    </source>
</evidence>
<evidence type="ECO:0000313" key="12">
    <source>
        <dbReference type="Proteomes" id="UP000063781"/>
    </source>
</evidence>
<keyword evidence="9" id="KW-0812">Transmembrane</keyword>
<accession>A0A0X8GZL6</accession>
<dbReference type="KEGG" id="erl:AOC36_05075"/>
<evidence type="ECO:0000256" key="1">
    <source>
        <dbReference type="ARBA" id="ARBA00000085"/>
    </source>
</evidence>
<name>A0A0X8GZL6_9FIRM</name>
<keyword evidence="8 9" id="KW-0472">Membrane</keyword>
<comment type="subcellular location">
    <subcellularLocation>
        <location evidence="2">Membrane</location>
    </subcellularLocation>
</comment>
<dbReference type="EC" id="2.7.13.3" evidence="3"/>
<dbReference type="InterPro" id="IPR003594">
    <property type="entry name" value="HATPase_dom"/>
</dbReference>
<keyword evidence="9" id="KW-1133">Transmembrane helix</keyword>
<organism evidence="11 12">
    <name type="scientific">Erysipelothrix larvae</name>
    <dbReference type="NCBI Taxonomy" id="1514105"/>
    <lineage>
        <taxon>Bacteria</taxon>
        <taxon>Bacillati</taxon>
        <taxon>Bacillota</taxon>
        <taxon>Erysipelotrichia</taxon>
        <taxon>Erysipelotrichales</taxon>
        <taxon>Erysipelotrichaceae</taxon>
        <taxon>Erysipelothrix</taxon>
    </lineage>
</organism>
<dbReference type="OrthoDB" id="9813151at2"/>
<keyword evidence="12" id="KW-1185">Reference proteome</keyword>
<dbReference type="SUPFAM" id="SSF55874">
    <property type="entry name" value="ATPase domain of HSP90 chaperone/DNA topoisomerase II/histidine kinase"/>
    <property type="match status" value="1"/>
</dbReference>
<dbReference type="CDD" id="cd00075">
    <property type="entry name" value="HATPase"/>
    <property type="match status" value="1"/>
</dbReference>
<dbReference type="InterPro" id="IPR003661">
    <property type="entry name" value="HisK_dim/P_dom"/>
</dbReference>
<dbReference type="Pfam" id="PF02518">
    <property type="entry name" value="HATPase_c"/>
    <property type="match status" value="1"/>
</dbReference>
<dbReference type="PANTHER" id="PTHR45453:SF1">
    <property type="entry name" value="PHOSPHATE REGULON SENSOR PROTEIN PHOR"/>
    <property type="match status" value="1"/>
</dbReference>
<dbReference type="InterPro" id="IPR036890">
    <property type="entry name" value="HATPase_C_sf"/>
</dbReference>
<protein>
    <recommendedName>
        <fullName evidence="3">histidine kinase</fullName>
        <ecNumber evidence="3">2.7.13.3</ecNumber>
    </recommendedName>
</protein>
<gene>
    <name evidence="11" type="ORF">AOC36_05075</name>
</gene>
<dbReference type="InterPro" id="IPR036097">
    <property type="entry name" value="HisK_dim/P_sf"/>
</dbReference>
<keyword evidence="6" id="KW-0418">Kinase</keyword>
<dbReference type="SMART" id="SM00388">
    <property type="entry name" value="HisKA"/>
    <property type="match status" value="1"/>
</dbReference>
<dbReference type="EMBL" id="CP013213">
    <property type="protein sequence ID" value="AMC93370.1"/>
    <property type="molecule type" value="Genomic_DNA"/>
</dbReference>
<evidence type="ECO:0000256" key="6">
    <source>
        <dbReference type="ARBA" id="ARBA00022777"/>
    </source>
</evidence>
<keyword evidence="7" id="KW-0902">Two-component regulatory system</keyword>
<dbReference type="CDD" id="cd00082">
    <property type="entry name" value="HisKA"/>
    <property type="match status" value="1"/>
</dbReference>
<evidence type="ECO:0000256" key="3">
    <source>
        <dbReference type="ARBA" id="ARBA00012438"/>
    </source>
</evidence>
<feature type="transmembrane region" description="Helical" evidence="9">
    <location>
        <begin position="30"/>
        <end position="47"/>
    </location>
</feature>
<sequence length="404" mass="45990">MLSKQNKMILFAILGFSTLAYLTRENEVLMVLFLVMDALSVFGIMFYQQKELEHKKASEFEGKIASVEQQLSFETEKLDHIIQAIPSAMCYVDQKGNFDTYNSKFRDLVGDEVHDVYASNVGSSLHKIFLDAFLGEKHFYKQVVINSVDYQVLSVPIFFENRYNGCILVFQDVTLVREGEKMQKRFIADASHELKTPIAAIKGMHEILTREGFDDKEAMEEFKEQITLELTRLEKIVEDLLLQSKLSTNKVHLEKSRFNLNDFFQGLIYRRRSQLHNNNIKVVLNCASDLELEADQFRLSQVFINLFNNAINYSKDQSIRIDCELTEKTCIIKFSDTGAGISEDVLPHIFERFFRGQSDRNRNDGNSGLGLAISKSIVEAHGGTLSVASKLGKGTTFTIALPIA</sequence>
<dbReference type="SUPFAM" id="SSF47384">
    <property type="entry name" value="Homodimeric domain of signal transducing histidine kinase"/>
    <property type="match status" value="1"/>
</dbReference>
<dbReference type="Pfam" id="PF00512">
    <property type="entry name" value="HisKA"/>
    <property type="match status" value="1"/>
</dbReference>
<evidence type="ECO:0000256" key="9">
    <source>
        <dbReference type="SAM" id="Phobius"/>
    </source>
</evidence>
<dbReference type="GO" id="GO:0000155">
    <property type="term" value="F:phosphorelay sensor kinase activity"/>
    <property type="evidence" value="ECO:0007669"/>
    <property type="project" value="InterPro"/>
</dbReference>
<dbReference type="PANTHER" id="PTHR45453">
    <property type="entry name" value="PHOSPHATE REGULON SENSOR PROTEIN PHOR"/>
    <property type="match status" value="1"/>
</dbReference>
<dbReference type="Gene3D" id="3.30.450.20">
    <property type="entry name" value="PAS domain"/>
    <property type="match status" value="1"/>
</dbReference>
<dbReference type="GO" id="GO:0005886">
    <property type="term" value="C:plasma membrane"/>
    <property type="evidence" value="ECO:0007669"/>
    <property type="project" value="TreeGrafter"/>
</dbReference>
<dbReference type="RefSeq" id="WP_067632082.1">
    <property type="nucleotide sequence ID" value="NZ_CP013213.1"/>
</dbReference>